<dbReference type="HOGENOM" id="CLU_102601_1_0_1"/>
<dbReference type="GO" id="GO:0016233">
    <property type="term" value="P:telomere capping"/>
    <property type="evidence" value="ECO:0007669"/>
    <property type="project" value="InterPro"/>
</dbReference>
<evidence type="ECO:0000313" key="2">
    <source>
        <dbReference type="Proteomes" id="UP000030678"/>
    </source>
</evidence>
<dbReference type="GO" id="GO:1990879">
    <property type="term" value="C:CST complex"/>
    <property type="evidence" value="ECO:0007669"/>
    <property type="project" value="InterPro"/>
</dbReference>
<name>V9DRA8_9EURO</name>
<organism evidence="1 2">
    <name type="scientific">Cladophialophora carrionii CBS 160.54</name>
    <dbReference type="NCBI Taxonomy" id="1279043"/>
    <lineage>
        <taxon>Eukaryota</taxon>
        <taxon>Fungi</taxon>
        <taxon>Dikarya</taxon>
        <taxon>Ascomycota</taxon>
        <taxon>Pezizomycotina</taxon>
        <taxon>Eurotiomycetes</taxon>
        <taxon>Chaetothyriomycetidae</taxon>
        <taxon>Chaetothyriales</taxon>
        <taxon>Herpotrichiellaceae</taxon>
        <taxon>Cladophialophora</taxon>
    </lineage>
</organism>
<dbReference type="InterPro" id="IPR024222">
    <property type="entry name" value="Ten1_fungal"/>
</dbReference>
<protein>
    <recommendedName>
        <fullName evidence="3">CST complex subunit Ten1</fullName>
    </recommendedName>
</protein>
<dbReference type="Gene3D" id="2.40.50.140">
    <property type="entry name" value="Nucleic acid-binding proteins"/>
    <property type="match status" value="1"/>
</dbReference>
<dbReference type="VEuPathDB" id="FungiDB:G647_01893"/>
<gene>
    <name evidence="1" type="ORF">G647_01893</name>
</gene>
<sequence>MSEVATNAPVPSTLVFLHAVASLASGTKVRFLGCIVQYDSARSQILLEHAFPKDISPVPRIWVDITLVLETTESTTLALGTWINVIGYVQATPRPIRRKSGNRFQRAAQSLQAVLIWDAGAVRIGEYENTLEEMMRTKQRLESVGT</sequence>
<evidence type="ECO:0008006" key="3">
    <source>
        <dbReference type="Google" id="ProtNLM"/>
    </source>
</evidence>
<reference evidence="1 2" key="1">
    <citation type="submission" date="2013-03" db="EMBL/GenBank/DDBJ databases">
        <title>The Genome Sequence of Cladophialophora carrionii CBS 160.54.</title>
        <authorList>
            <consortium name="The Broad Institute Genomics Platform"/>
            <person name="Cuomo C."/>
            <person name="de Hoog S."/>
            <person name="Gorbushina A."/>
            <person name="Walker B."/>
            <person name="Young S.K."/>
            <person name="Zeng Q."/>
            <person name="Gargeya S."/>
            <person name="Fitzgerald M."/>
            <person name="Haas B."/>
            <person name="Abouelleil A."/>
            <person name="Allen A.W."/>
            <person name="Alvarado L."/>
            <person name="Arachchi H.M."/>
            <person name="Berlin A.M."/>
            <person name="Chapman S.B."/>
            <person name="Gainer-Dewar J."/>
            <person name="Goldberg J."/>
            <person name="Griggs A."/>
            <person name="Gujja S."/>
            <person name="Hansen M."/>
            <person name="Howarth C."/>
            <person name="Imamovic A."/>
            <person name="Ireland A."/>
            <person name="Larimer J."/>
            <person name="McCowan C."/>
            <person name="Murphy C."/>
            <person name="Pearson M."/>
            <person name="Poon T.W."/>
            <person name="Priest M."/>
            <person name="Roberts A."/>
            <person name="Saif S."/>
            <person name="Shea T."/>
            <person name="Sisk P."/>
            <person name="Sykes S."/>
            <person name="Wortman J."/>
            <person name="Nusbaum C."/>
            <person name="Birren B."/>
        </authorList>
    </citation>
    <scope>NUCLEOTIDE SEQUENCE [LARGE SCALE GENOMIC DNA]</scope>
    <source>
        <strain evidence="1 2">CBS 160.54</strain>
    </source>
</reference>
<dbReference type="OrthoDB" id="5275361at2759"/>
<evidence type="ECO:0000313" key="1">
    <source>
        <dbReference type="EMBL" id="ETI29440.1"/>
    </source>
</evidence>
<dbReference type="GO" id="GO:0043047">
    <property type="term" value="F:single-stranded telomeric DNA binding"/>
    <property type="evidence" value="ECO:0007669"/>
    <property type="project" value="InterPro"/>
</dbReference>
<accession>V9DRA8</accession>
<dbReference type="RefSeq" id="XP_008723514.1">
    <property type="nucleotide sequence ID" value="XM_008725292.1"/>
</dbReference>
<proteinExistence type="predicted"/>
<dbReference type="Pfam" id="PF12658">
    <property type="entry name" value="Ten1"/>
    <property type="match status" value="1"/>
</dbReference>
<dbReference type="Proteomes" id="UP000030678">
    <property type="component" value="Unassembled WGS sequence"/>
</dbReference>
<dbReference type="GeneID" id="19980386"/>
<dbReference type="EMBL" id="KB822697">
    <property type="protein sequence ID" value="ETI29440.1"/>
    <property type="molecule type" value="Genomic_DNA"/>
</dbReference>
<dbReference type="InterPro" id="IPR012340">
    <property type="entry name" value="NA-bd_OB-fold"/>
</dbReference>
<dbReference type="AlphaFoldDB" id="V9DRA8"/>